<dbReference type="EMBL" id="SNYR01000002">
    <property type="protein sequence ID" value="TDQ64414.1"/>
    <property type="molecule type" value="Genomic_DNA"/>
</dbReference>
<keyword evidence="2" id="KW-1185">Reference proteome</keyword>
<gene>
    <name evidence="1" type="ORF">ATL17_2433</name>
</gene>
<proteinExistence type="predicted"/>
<sequence length="518" mass="57728">MSNQQWWSYGLFINELSGTADDVEILPHKEIELQMLGDLKSKEDWDTCCALLGTDKKSLVKFYAAGPTQRIPLNPDTPHWARPLKTPDAQLNELAVMRDWARDSKTSTLIEPLVQEVWDEIGDFLVHLDEMCPDHDIVKGALQKLLYVLDQNIACYSPSEGKEVPDPVEFWQSRPAALRHARDVSGAFSKTVSRFKSALKSAPSNVNLAALEHLFIEPLDMHRGGTTVVLAEGAGVLHPRAAYPYTLFSNILDLLQAQGMMKNWRMPQISQCDEGTWVEWIDGKDLNDLDENTLQNLAPDLAEFATIMWVFGATGIEPEGILLSDGKLVLAQIDGIIAPVLGKPDHLKDLKTIIGMFFDPDSEDDETLKLELTPACTARALSVFEHLPKVLKALGELQLSDGYVRTFIRPMEVYSYLLCNAPMLRDAGDMIAREVFFTQLRKLPTAFDDHDTLSLLKAEMSDLRQNNLPYATATPDGLEVFLSQNTSIGNLISQSGLDQAKLRGKRLAKKAQNILSAI</sequence>
<evidence type="ECO:0000313" key="1">
    <source>
        <dbReference type="EMBL" id="TDQ64414.1"/>
    </source>
</evidence>
<dbReference type="RefSeq" id="WP_133573024.1">
    <property type="nucleotide sequence ID" value="NZ_SNYR01000002.1"/>
</dbReference>
<evidence type="ECO:0000313" key="2">
    <source>
        <dbReference type="Proteomes" id="UP000295391"/>
    </source>
</evidence>
<organism evidence="1 2">
    <name type="scientific">Maritalea mobilis</name>
    <dbReference type="NCBI Taxonomy" id="483324"/>
    <lineage>
        <taxon>Bacteria</taxon>
        <taxon>Pseudomonadati</taxon>
        <taxon>Pseudomonadota</taxon>
        <taxon>Alphaproteobacteria</taxon>
        <taxon>Hyphomicrobiales</taxon>
        <taxon>Devosiaceae</taxon>
        <taxon>Maritalea</taxon>
    </lineage>
</organism>
<reference evidence="1 2" key="1">
    <citation type="submission" date="2019-03" db="EMBL/GenBank/DDBJ databases">
        <title>Genomic Encyclopedia of Type Strains, Phase III (KMG-III): the genomes of soil and plant-associated and newly described type strains.</title>
        <authorList>
            <person name="Whitman W."/>
        </authorList>
    </citation>
    <scope>NUCLEOTIDE SEQUENCE [LARGE SCALE GENOMIC DNA]</scope>
    <source>
        <strain evidence="1 2">CGMCC 1.7002</strain>
    </source>
</reference>
<protein>
    <submittedName>
        <fullName evidence="1">Uncharacterized protein</fullName>
    </submittedName>
</protein>
<name>A0A4V3DAZ3_9HYPH</name>
<accession>A0A4V3DAZ3</accession>
<dbReference type="AlphaFoldDB" id="A0A4V3DAZ3"/>
<dbReference type="Proteomes" id="UP000295391">
    <property type="component" value="Unassembled WGS sequence"/>
</dbReference>
<comment type="caution">
    <text evidence="1">The sequence shown here is derived from an EMBL/GenBank/DDBJ whole genome shotgun (WGS) entry which is preliminary data.</text>
</comment>